<evidence type="ECO:0000259" key="2">
    <source>
        <dbReference type="SMART" id="SM00014"/>
    </source>
</evidence>
<feature type="transmembrane region" description="Helical" evidence="1">
    <location>
        <begin position="20"/>
        <end position="43"/>
    </location>
</feature>
<dbReference type="InterPro" id="IPR000326">
    <property type="entry name" value="PAP2/HPO"/>
</dbReference>
<dbReference type="Proteomes" id="UP000237684">
    <property type="component" value="Unassembled WGS sequence"/>
</dbReference>
<feature type="transmembrane region" description="Helical" evidence="1">
    <location>
        <begin position="181"/>
        <end position="200"/>
    </location>
</feature>
<feature type="transmembrane region" description="Helical" evidence="1">
    <location>
        <begin position="151"/>
        <end position="169"/>
    </location>
</feature>
<feature type="domain" description="Phosphatidic acid phosphatase type 2/haloperoxidase" evidence="2">
    <location>
        <begin position="50"/>
        <end position="162"/>
    </location>
</feature>
<dbReference type="EMBL" id="NIGF01000007">
    <property type="protein sequence ID" value="PQV64060.1"/>
    <property type="molecule type" value="Genomic_DNA"/>
</dbReference>
<dbReference type="InParanoid" id="A0A2S8STD7"/>
<dbReference type="AlphaFoldDB" id="A0A2S8STD7"/>
<reference evidence="3 4" key="1">
    <citation type="journal article" date="2018" name="Syst. Appl. Microbiol.">
        <title>Abditibacterium utsteinense sp. nov., the first cultivated member of candidate phylum FBP, isolated from ice-free Antarctic soil samples.</title>
        <authorList>
            <person name="Tahon G."/>
            <person name="Tytgat B."/>
            <person name="Lebbe L."/>
            <person name="Carlier A."/>
            <person name="Willems A."/>
        </authorList>
    </citation>
    <scope>NUCLEOTIDE SEQUENCE [LARGE SCALE GENOMIC DNA]</scope>
    <source>
        <strain evidence="3 4">LMG 29911</strain>
    </source>
</reference>
<organism evidence="3 4">
    <name type="scientific">Abditibacterium utsteinense</name>
    <dbReference type="NCBI Taxonomy" id="1960156"/>
    <lineage>
        <taxon>Bacteria</taxon>
        <taxon>Pseudomonadati</taxon>
        <taxon>Abditibacteriota</taxon>
        <taxon>Abditibacteriia</taxon>
        <taxon>Abditibacteriales</taxon>
        <taxon>Abditibacteriaceae</taxon>
        <taxon>Abditibacterium</taxon>
    </lineage>
</organism>
<comment type="caution">
    <text evidence="3">The sequence shown here is derived from an EMBL/GenBank/DDBJ whole genome shotgun (WGS) entry which is preliminary data.</text>
</comment>
<evidence type="ECO:0000313" key="3">
    <source>
        <dbReference type="EMBL" id="PQV64060.1"/>
    </source>
</evidence>
<keyword evidence="1" id="KW-1133">Transmembrane helix</keyword>
<evidence type="ECO:0000313" key="4">
    <source>
        <dbReference type="Proteomes" id="UP000237684"/>
    </source>
</evidence>
<dbReference type="SMART" id="SM00014">
    <property type="entry name" value="acidPPc"/>
    <property type="match status" value="1"/>
</dbReference>
<sequence length="322" mass="35616">MDYLTPTLPAIKWMQQFHFLLHPMQFFSILGTELCYLALLPIIYWAVSRRLGARLGALLLFSVIVNEIVKVGFACPRPYWIQPALLLGNGEPSFGFPSGHAQNAWLLWPFLALYARNRKLWIPLSCVLALCITISRNYLGVHFPADSIGGTLIGLSILGLARLGGPSWMRFWRQLSSLQKIVIAVFATLFLAAIYAMAMYKGVYGQISGYSNVVGKEYETAIQNAMSGGVIASRLGGFCGLIVGAALLARRPEFEARVPLHILAPRLAIGFVGLIVCYSGLKLALPNGIGWNFARYFATTLWVTFGAPWVFGKIKSQKRRVV</sequence>
<feature type="transmembrane region" description="Helical" evidence="1">
    <location>
        <begin position="260"/>
        <end position="281"/>
    </location>
</feature>
<dbReference type="PANTHER" id="PTHR14969">
    <property type="entry name" value="SPHINGOSINE-1-PHOSPHATE PHOSPHOHYDROLASE"/>
    <property type="match status" value="1"/>
</dbReference>
<protein>
    <submittedName>
        <fullName evidence="3">PAP2 superfamily protein</fullName>
    </submittedName>
</protein>
<feature type="transmembrane region" description="Helical" evidence="1">
    <location>
        <begin position="293"/>
        <end position="311"/>
    </location>
</feature>
<feature type="transmembrane region" description="Helical" evidence="1">
    <location>
        <begin position="225"/>
        <end position="248"/>
    </location>
</feature>
<accession>A0A2S8STD7</accession>
<keyword evidence="1" id="KW-0812">Transmembrane</keyword>
<dbReference type="InterPro" id="IPR036938">
    <property type="entry name" value="PAP2/HPO_sf"/>
</dbReference>
<dbReference type="PANTHER" id="PTHR14969:SF13">
    <property type="entry name" value="AT30094P"/>
    <property type="match status" value="1"/>
</dbReference>
<feature type="transmembrane region" description="Helical" evidence="1">
    <location>
        <begin position="120"/>
        <end position="139"/>
    </location>
</feature>
<evidence type="ECO:0000256" key="1">
    <source>
        <dbReference type="SAM" id="Phobius"/>
    </source>
</evidence>
<gene>
    <name evidence="3" type="ORF">B1R32_10785</name>
</gene>
<dbReference type="Pfam" id="PF01569">
    <property type="entry name" value="PAP2"/>
    <property type="match status" value="1"/>
</dbReference>
<dbReference type="OrthoDB" id="9789113at2"/>
<proteinExistence type="predicted"/>
<name>A0A2S8STD7_9BACT</name>
<dbReference type="SUPFAM" id="SSF48317">
    <property type="entry name" value="Acid phosphatase/Vanadium-dependent haloperoxidase"/>
    <property type="match status" value="1"/>
</dbReference>
<keyword evidence="1" id="KW-0472">Membrane</keyword>
<keyword evidence="4" id="KW-1185">Reference proteome</keyword>
<dbReference type="Gene3D" id="1.20.144.10">
    <property type="entry name" value="Phosphatidic acid phosphatase type 2/haloperoxidase"/>
    <property type="match status" value="1"/>
</dbReference>